<sequence>MNYRTKKTFLCIMMILCLSGCTQSQEATTKKTTSATKETTTKKSSLDVFKENDYYSDYQTEETTTIALSSQTTDVKITSAGCYVLEGSLQKHSIIVDAKENDVVRIVLQNASIQSASTAPIYVKKAKKVILSLPQGTKNSITDTDSYEVNIDKEPTAAIFSKADLTINGSGELQVNASYKNGIQSKDKLKLLDANLQISAANDAVKGKDALYICDGTYTIKANKDGIVTTNQEKGAMILEKGTFHITAKQDGIQAATTLRILNGTYTIVSGEGSVNEVAQNQQPWGDFKDHEETDEKSSKGMKSGKAMLIENGSFSINAHDDAIHSNTTIQIKKGTFTLKSDDDGIHADQKLTIEDGTLQVKQSYEGLEALHIVIKGGKISVCASDDGINAAGEGNPVLEIFGGYTYVDAYGDGVDSNQDIVMEDGMLLIMGPDTGGNGALDYDGRFQMNGGTLIALGSSGMAMAPSSDSKQNSVMLNVDASLAAGKAIYLEDADGKFVIGAVPTRTIQSIVISSSDIKKNAVYQIMTNGTANKKRDIMATNATNGDKLTSLTIEETITTYGNSGMMGKPSGGMPPRGGRP</sequence>
<evidence type="ECO:0000313" key="4">
    <source>
        <dbReference type="Proteomes" id="UP000295773"/>
    </source>
</evidence>
<reference evidence="3 4" key="1">
    <citation type="submission" date="2019-03" db="EMBL/GenBank/DDBJ databases">
        <title>Genomic Encyclopedia of Type Strains, Phase IV (KMG-IV): sequencing the most valuable type-strain genomes for metagenomic binning, comparative biology and taxonomic classification.</title>
        <authorList>
            <person name="Goeker M."/>
        </authorList>
    </citation>
    <scope>NUCLEOTIDE SEQUENCE [LARGE SCALE GENOMIC DNA]</scope>
    <source>
        <strain evidence="3 4">DSM 29481</strain>
    </source>
</reference>
<organism evidence="3 4">
    <name type="scientific">Longicatena caecimuris</name>
    <dbReference type="NCBI Taxonomy" id="1796635"/>
    <lineage>
        <taxon>Bacteria</taxon>
        <taxon>Bacillati</taxon>
        <taxon>Bacillota</taxon>
        <taxon>Erysipelotrichia</taxon>
        <taxon>Erysipelotrichales</taxon>
        <taxon>Erysipelotrichaceae</taxon>
        <taxon>Longicatena</taxon>
    </lineage>
</organism>
<dbReference type="AlphaFoldDB" id="A0A4R3TLZ6"/>
<protein>
    <submittedName>
        <fullName evidence="3">Uncharacterized protein DUF4353</fullName>
    </submittedName>
</protein>
<feature type="region of interest" description="Disordered" evidence="1">
    <location>
        <begin position="561"/>
        <end position="581"/>
    </location>
</feature>
<keyword evidence="2" id="KW-0732">Signal</keyword>
<feature type="compositionally biased region" description="Low complexity" evidence="1">
    <location>
        <begin position="561"/>
        <end position="574"/>
    </location>
</feature>
<dbReference type="InterPro" id="IPR025584">
    <property type="entry name" value="Cthe_2159"/>
</dbReference>
<keyword evidence="4" id="KW-1185">Reference proteome</keyword>
<feature type="region of interest" description="Disordered" evidence="1">
    <location>
        <begin position="282"/>
        <end position="302"/>
    </location>
</feature>
<proteinExistence type="predicted"/>
<comment type="caution">
    <text evidence="3">The sequence shown here is derived from an EMBL/GenBank/DDBJ whole genome shotgun (WGS) entry which is preliminary data.</text>
</comment>
<feature type="compositionally biased region" description="Basic and acidic residues" evidence="1">
    <location>
        <begin position="287"/>
        <end position="299"/>
    </location>
</feature>
<gene>
    <name evidence="3" type="ORF">EDD61_10319</name>
</gene>
<dbReference type="Pfam" id="PF14262">
    <property type="entry name" value="Cthe_2159"/>
    <property type="match status" value="1"/>
</dbReference>
<dbReference type="Proteomes" id="UP000295773">
    <property type="component" value="Unassembled WGS sequence"/>
</dbReference>
<feature type="chain" id="PRO_5020463668" evidence="2">
    <location>
        <begin position="27"/>
        <end position="581"/>
    </location>
</feature>
<evidence type="ECO:0000313" key="3">
    <source>
        <dbReference type="EMBL" id="TCU62608.1"/>
    </source>
</evidence>
<name>A0A4R3TLZ6_9FIRM</name>
<dbReference type="RefSeq" id="WP_132223754.1">
    <property type="nucleotide sequence ID" value="NZ_JANKBG010000003.1"/>
</dbReference>
<feature type="signal peptide" evidence="2">
    <location>
        <begin position="1"/>
        <end position="26"/>
    </location>
</feature>
<accession>A0A4R3TLZ6</accession>
<evidence type="ECO:0000256" key="1">
    <source>
        <dbReference type="SAM" id="MobiDB-lite"/>
    </source>
</evidence>
<evidence type="ECO:0000256" key="2">
    <source>
        <dbReference type="SAM" id="SignalP"/>
    </source>
</evidence>
<dbReference type="EMBL" id="SMBP01000003">
    <property type="protein sequence ID" value="TCU62608.1"/>
    <property type="molecule type" value="Genomic_DNA"/>
</dbReference>